<keyword evidence="3" id="KW-0238">DNA-binding</keyword>
<dbReference type="OrthoDB" id="1849040at2"/>
<dbReference type="GO" id="GO:0003677">
    <property type="term" value="F:DNA binding"/>
    <property type="evidence" value="ECO:0007669"/>
    <property type="project" value="UniProtKB-KW"/>
</dbReference>
<organism evidence="5 6">
    <name type="scientific">Sporobacter termitidis DSM 10068</name>
    <dbReference type="NCBI Taxonomy" id="1123282"/>
    <lineage>
        <taxon>Bacteria</taxon>
        <taxon>Bacillati</taxon>
        <taxon>Bacillota</taxon>
        <taxon>Clostridia</taxon>
        <taxon>Eubacteriales</taxon>
        <taxon>Oscillospiraceae</taxon>
        <taxon>Sporobacter</taxon>
    </lineage>
</organism>
<proteinExistence type="inferred from homology"/>
<dbReference type="InterPro" id="IPR036390">
    <property type="entry name" value="WH_DNA-bd_sf"/>
</dbReference>
<evidence type="ECO:0000313" key="5">
    <source>
        <dbReference type="EMBL" id="SHI22044.1"/>
    </source>
</evidence>
<keyword evidence="4" id="KW-0804">Transcription</keyword>
<dbReference type="AlphaFoldDB" id="A0A1M5ZCX6"/>
<dbReference type="Gene3D" id="1.10.4040.10">
    <property type="entry name" value="Penicillinase repressor domain"/>
    <property type="match status" value="1"/>
</dbReference>
<reference evidence="5 6" key="1">
    <citation type="submission" date="2016-11" db="EMBL/GenBank/DDBJ databases">
        <authorList>
            <person name="Jaros S."/>
            <person name="Januszkiewicz K."/>
            <person name="Wedrychowicz H."/>
        </authorList>
    </citation>
    <scope>NUCLEOTIDE SEQUENCE [LARGE SCALE GENOMIC DNA]</scope>
    <source>
        <strain evidence="5 6">DSM 10068</strain>
    </source>
</reference>
<comment type="similarity">
    <text evidence="1">Belongs to the BlaI transcriptional regulatory family.</text>
</comment>
<evidence type="ECO:0000313" key="6">
    <source>
        <dbReference type="Proteomes" id="UP000183995"/>
    </source>
</evidence>
<dbReference type="EMBL" id="FQXV01000017">
    <property type="protein sequence ID" value="SHI22044.1"/>
    <property type="molecule type" value="Genomic_DNA"/>
</dbReference>
<protein>
    <submittedName>
        <fullName evidence="5">Predicted transcriptional regulator</fullName>
    </submittedName>
</protein>
<dbReference type="InterPro" id="IPR036388">
    <property type="entry name" value="WH-like_DNA-bd_sf"/>
</dbReference>
<evidence type="ECO:0000256" key="1">
    <source>
        <dbReference type="ARBA" id="ARBA00011046"/>
    </source>
</evidence>
<dbReference type="STRING" id="1123282.SAMN02745823_03541"/>
<gene>
    <name evidence="5" type="ORF">SAMN02745823_03541</name>
</gene>
<dbReference type="Gene3D" id="1.10.10.10">
    <property type="entry name" value="Winged helix-like DNA-binding domain superfamily/Winged helix DNA-binding domain"/>
    <property type="match status" value="1"/>
</dbReference>
<dbReference type="Proteomes" id="UP000183995">
    <property type="component" value="Unassembled WGS sequence"/>
</dbReference>
<dbReference type="RefSeq" id="WP_073082212.1">
    <property type="nucleotide sequence ID" value="NZ_FQXV01000017.1"/>
</dbReference>
<dbReference type="GO" id="GO:0045892">
    <property type="term" value="P:negative regulation of DNA-templated transcription"/>
    <property type="evidence" value="ECO:0007669"/>
    <property type="project" value="InterPro"/>
</dbReference>
<accession>A0A1M5ZCX6</accession>
<evidence type="ECO:0000256" key="3">
    <source>
        <dbReference type="ARBA" id="ARBA00023125"/>
    </source>
</evidence>
<evidence type="ECO:0000256" key="2">
    <source>
        <dbReference type="ARBA" id="ARBA00023015"/>
    </source>
</evidence>
<keyword evidence="2" id="KW-0805">Transcription regulation</keyword>
<name>A0A1M5ZCX6_9FIRM</name>
<dbReference type="Pfam" id="PF03965">
    <property type="entry name" value="Penicillinase_R"/>
    <property type="match status" value="1"/>
</dbReference>
<dbReference type="SUPFAM" id="SSF46785">
    <property type="entry name" value="Winged helix' DNA-binding domain"/>
    <property type="match status" value="1"/>
</dbReference>
<dbReference type="InterPro" id="IPR005650">
    <property type="entry name" value="BlaI_family"/>
</dbReference>
<dbReference type="PIRSF" id="PIRSF019455">
    <property type="entry name" value="CopR_AtkY"/>
    <property type="match status" value="1"/>
</dbReference>
<keyword evidence="6" id="KW-1185">Reference proteome</keyword>
<sequence>MNELAGKIQDSELEVMRVLWEAGDALPLIDIRRVLSARCGWEDSTIKTLLYRLQAKGIVALERRGVYSAVVTEEEYNQWSTKTFVNKIFAGSAKKLVASLLSGGQLDEKDIAELSAMFNAGDEHE</sequence>
<evidence type="ECO:0000256" key="4">
    <source>
        <dbReference type="ARBA" id="ARBA00023163"/>
    </source>
</evidence>